<evidence type="ECO:0000313" key="3">
    <source>
        <dbReference type="Proteomes" id="UP001189429"/>
    </source>
</evidence>
<dbReference type="Proteomes" id="UP001189429">
    <property type="component" value="Unassembled WGS sequence"/>
</dbReference>
<dbReference type="EMBL" id="CAUYUJ010019471">
    <property type="protein sequence ID" value="CAK0891399.1"/>
    <property type="molecule type" value="Genomic_DNA"/>
</dbReference>
<evidence type="ECO:0000256" key="1">
    <source>
        <dbReference type="SAM" id="MobiDB-lite"/>
    </source>
</evidence>
<keyword evidence="3" id="KW-1185">Reference proteome</keyword>
<protein>
    <recommendedName>
        <fullName evidence="4">CASP-like protein</fullName>
    </recommendedName>
</protein>
<evidence type="ECO:0000313" key="2">
    <source>
        <dbReference type="EMBL" id="CAK0891399.1"/>
    </source>
</evidence>
<organism evidence="2 3">
    <name type="scientific">Prorocentrum cordatum</name>
    <dbReference type="NCBI Taxonomy" id="2364126"/>
    <lineage>
        <taxon>Eukaryota</taxon>
        <taxon>Sar</taxon>
        <taxon>Alveolata</taxon>
        <taxon>Dinophyceae</taxon>
        <taxon>Prorocentrales</taxon>
        <taxon>Prorocentraceae</taxon>
        <taxon>Prorocentrum</taxon>
    </lineage>
</organism>
<reference evidence="2" key="1">
    <citation type="submission" date="2023-10" db="EMBL/GenBank/DDBJ databases">
        <authorList>
            <person name="Chen Y."/>
            <person name="Shah S."/>
            <person name="Dougan E. K."/>
            <person name="Thang M."/>
            <person name="Chan C."/>
        </authorList>
    </citation>
    <scope>NUCLEOTIDE SEQUENCE [LARGE SCALE GENOMIC DNA]</scope>
</reference>
<accession>A0ABN9X094</accession>
<feature type="region of interest" description="Disordered" evidence="1">
    <location>
        <begin position="1"/>
        <end position="20"/>
    </location>
</feature>
<name>A0ABN9X094_9DINO</name>
<gene>
    <name evidence="2" type="ORF">PCOR1329_LOCUS71369</name>
</gene>
<sequence>MDIGSDWHQDLPSPMSSFSPHDTNFRCHSDGATRGTTCSGAAWILVEAAFDHDQCEHTFIVAMREICLASPVAFFIAAAIALDGATTFLHNVLVQFHIHKRSAAN</sequence>
<proteinExistence type="predicted"/>
<comment type="caution">
    <text evidence="2">The sequence shown here is derived from an EMBL/GenBank/DDBJ whole genome shotgun (WGS) entry which is preliminary data.</text>
</comment>
<evidence type="ECO:0008006" key="4">
    <source>
        <dbReference type="Google" id="ProtNLM"/>
    </source>
</evidence>